<dbReference type="InterPro" id="IPR014312">
    <property type="entry name" value="Succ_DH_anchor"/>
</dbReference>
<dbReference type="SUPFAM" id="SSF81343">
    <property type="entry name" value="Fumarate reductase respiratory complex transmembrane subunits"/>
    <property type="match status" value="1"/>
</dbReference>
<dbReference type="UniPathway" id="UPA00223"/>
<evidence type="ECO:0000256" key="3">
    <source>
        <dbReference type="ARBA" id="ARBA00004141"/>
    </source>
</evidence>
<dbReference type="GO" id="GO:0020037">
    <property type="term" value="F:heme binding"/>
    <property type="evidence" value="ECO:0007669"/>
    <property type="project" value="InterPro"/>
</dbReference>
<dbReference type="GO" id="GO:0005886">
    <property type="term" value="C:plasma membrane"/>
    <property type="evidence" value="ECO:0007669"/>
    <property type="project" value="UniProtKB-SubCell"/>
</dbReference>
<dbReference type="NCBIfam" id="TIGR02968">
    <property type="entry name" value="succ_dehyd_anc"/>
    <property type="match status" value="1"/>
</dbReference>
<dbReference type="InterPro" id="IPR034804">
    <property type="entry name" value="SQR/QFR_C/D"/>
</dbReference>
<dbReference type="PANTHER" id="PTHR38689">
    <property type="entry name" value="SUCCINATE DEHYDROGENASE HYDROPHOBIC MEMBRANE ANCHOR SUBUNIT"/>
    <property type="match status" value="1"/>
</dbReference>
<evidence type="ECO:0000313" key="9">
    <source>
        <dbReference type="EMBL" id="ADZ89519.1"/>
    </source>
</evidence>
<comment type="pathway">
    <text evidence="6">Carbohydrate metabolism; tricarboxylic acid cycle.</text>
</comment>
<sequence length="116" mass="13443">MALILKRDCRSGTREWLFQRLSNLLICVWSVVFISLFISAPQLNYESWVQLFSPLWFKLYSSATLLIVCLNSVLAGWQIGTDYIKANAVNWVYMQFIRLVSLLYAVLGLFILWGLT</sequence>
<evidence type="ECO:0000256" key="7">
    <source>
        <dbReference type="PIRSR" id="PIRSR000169-1"/>
    </source>
</evidence>
<dbReference type="OrthoDB" id="5612767at2"/>
<organism evidence="9 10">
    <name type="scientific">Marinomonas mediterranea (strain ATCC 700492 / JCM 21426 / NBRC 103028 / MMB-1)</name>
    <dbReference type="NCBI Taxonomy" id="717774"/>
    <lineage>
        <taxon>Bacteria</taxon>
        <taxon>Pseudomonadati</taxon>
        <taxon>Pseudomonadota</taxon>
        <taxon>Gammaproteobacteria</taxon>
        <taxon>Oceanospirillales</taxon>
        <taxon>Oceanospirillaceae</taxon>
        <taxon>Marinomonas</taxon>
    </lineage>
</organism>
<dbReference type="GO" id="GO:0009055">
    <property type="term" value="F:electron transfer activity"/>
    <property type="evidence" value="ECO:0007669"/>
    <property type="project" value="TreeGrafter"/>
</dbReference>
<dbReference type="eggNOG" id="COG2142">
    <property type="taxonomic scope" value="Bacteria"/>
</dbReference>
<gene>
    <name evidence="9" type="ordered locus">Marme_0215</name>
</gene>
<dbReference type="Gene3D" id="1.20.1300.10">
    <property type="entry name" value="Fumarate reductase/succinate dehydrogenase, transmembrane subunit"/>
    <property type="match status" value="1"/>
</dbReference>
<dbReference type="Proteomes" id="UP000001062">
    <property type="component" value="Chromosome"/>
</dbReference>
<dbReference type="PANTHER" id="PTHR38689:SF1">
    <property type="entry name" value="SUCCINATE DEHYDROGENASE HYDROPHOBIC MEMBRANE ANCHOR SUBUNIT"/>
    <property type="match status" value="1"/>
</dbReference>
<evidence type="ECO:0000256" key="2">
    <source>
        <dbReference type="ARBA" id="ARBA00004050"/>
    </source>
</evidence>
<dbReference type="PIRSF" id="PIRSF000169">
    <property type="entry name" value="SDH_D"/>
    <property type="match status" value="1"/>
</dbReference>
<proteinExistence type="predicted"/>
<keyword evidence="6" id="KW-0816">Tricarboxylic acid cycle</keyword>
<dbReference type="RefSeq" id="WP_013659426.1">
    <property type="nucleotide sequence ID" value="NC_015276.1"/>
</dbReference>
<dbReference type="GO" id="GO:0017004">
    <property type="term" value="P:cytochrome complex assembly"/>
    <property type="evidence" value="ECO:0007669"/>
    <property type="project" value="TreeGrafter"/>
</dbReference>
<dbReference type="PATRIC" id="fig|717774.3.peg.220"/>
<dbReference type="KEGG" id="mme:Marme_0215"/>
<evidence type="ECO:0000256" key="4">
    <source>
        <dbReference type="ARBA" id="ARBA00022692"/>
    </source>
</evidence>
<keyword evidence="10" id="KW-1185">Reference proteome</keyword>
<evidence type="ECO:0000313" key="10">
    <source>
        <dbReference type="Proteomes" id="UP000001062"/>
    </source>
</evidence>
<keyword evidence="4 8" id="KW-0812">Transmembrane</keyword>
<keyword evidence="6" id="KW-0997">Cell inner membrane</keyword>
<comment type="function">
    <text evidence="2 6">Membrane-anchoring subunit of succinate dehydrogenase (SDH).</text>
</comment>
<feature type="transmembrane region" description="Helical" evidence="8">
    <location>
        <begin position="91"/>
        <end position="115"/>
    </location>
</feature>
<name>F2JX00_MARM1</name>
<dbReference type="STRING" id="717774.Marme_0215"/>
<keyword evidence="6" id="KW-0813">Transport</keyword>
<dbReference type="GO" id="GO:0006099">
    <property type="term" value="P:tricarboxylic acid cycle"/>
    <property type="evidence" value="ECO:0007669"/>
    <property type="project" value="UniProtKB-UniRule"/>
</dbReference>
<feature type="binding site" evidence="7">
    <location>
        <position position="83"/>
    </location>
    <ligand>
        <name>a ubiquinone</name>
        <dbReference type="ChEBI" id="CHEBI:16389"/>
    </ligand>
</feature>
<feature type="transmembrane region" description="Helical" evidence="8">
    <location>
        <begin position="21"/>
        <end position="39"/>
    </location>
</feature>
<evidence type="ECO:0000256" key="1">
    <source>
        <dbReference type="ARBA" id="ARBA00001971"/>
    </source>
</evidence>
<feature type="transmembrane region" description="Helical" evidence="8">
    <location>
        <begin position="59"/>
        <end position="79"/>
    </location>
</feature>
<protein>
    <recommendedName>
        <fullName evidence="6">Succinate dehydrogenase hydrophobic membrane anchor subunit</fullName>
    </recommendedName>
</protein>
<dbReference type="AlphaFoldDB" id="F2JX00"/>
<reference evidence="9 10" key="1">
    <citation type="journal article" date="2012" name="Stand. Genomic Sci.">
        <title>Complete genome sequence of the melanogenic marine bacterium Marinomonas mediterranea type strain (MMB-1(T)).</title>
        <authorList>
            <person name="Lucas-Elio P."/>
            <person name="Goodwin L."/>
            <person name="Woyke T."/>
            <person name="Pitluck S."/>
            <person name="Nolan M."/>
            <person name="Kyrpides N.C."/>
            <person name="Detter J.C."/>
            <person name="Copeland A."/>
            <person name="Teshima H."/>
            <person name="Bruce D."/>
            <person name="Detter C."/>
            <person name="Tapia R."/>
            <person name="Han S."/>
            <person name="Land M.L."/>
            <person name="Ivanova N."/>
            <person name="Mikhailova N."/>
            <person name="Johnston A.W."/>
            <person name="Sanchez-Amat A."/>
        </authorList>
    </citation>
    <scope>NUCLEOTIDE SEQUENCE [LARGE SCALE GENOMIC DNA]</scope>
    <source>
        <strain evidence="10">ATCC 700492 / JCM 21426 / NBRC 103028 / MMB-1</strain>
    </source>
</reference>
<evidence type="ECO:0000256" key="8">
    <source>
        <dbReference type="SAM" id="Phobius"/>
    </source>
</evidence>
<evidence type="ECO:0000256" key="6">
    <source>
        <dbReference type="PIRNR" id="PIRNR000169"/>
    </source>
</evidence>
<keyword evidence="6" id="KW-1003">Cell membrane</keyword>
<keyword evidence="6 8" id="KW-0472">Membrane</keyword>
<dbReference type="EMBL" id="CP002583">
    <property type="protein sequence ID" value="ADZ89519.1"/>
    <property type="molecule type" value="Genomic_DNA"/>
</dbReference>
<comment type="cofactor">
    <cofactor evidence="1">
        <name>heme</name>
        <dbReference type="ChEBI" id="CHEBI:30413"/>
    </cofactor>
</comment>
<keyword evidence="6" id="KW-0249">Electron transport</keyword>
<accession>F2JX00</accession>
<evidence type="ECO:0000256" key="5">
    <source>
        <dbReference type="ARBA" id="ARBA00022989"/>
    </source>
</evidence>
<comment type="subcellular location">
    <subcellularLocation>
        <location evidence="6">Cell inner membrane</location>
        <topology evidence="6">Multi-pass membrane protein</topology>
    </subcellularLocation>
    <subcellularLocation>
        <location evidence="3">Membrane</location>
        <topology evidence="3">Multi-pass membrane protein</topology>
    </subcellularLocation>
</comment>
<keyword evidence="5 8" id="KW-1133">Transmembrane helix</keyword>
<dbReference type="HOGENOM" id="CLU_2093919_0_0_6"/>